<evidence type="ECO:0000256" key="4">
    <source>
        <dbReference type="ARBA" id="ARBA00023002"/>
    </source>
</evidence>
<feature type="binding site" evidence="6">
    <location>
        <begin position="47"/>
        <end position="48"/>
    </location>
    <ligand>
        <name>FAD</name>
        <dbReference type="ChEBI" id="CHEBI:57692"/>
    </ligand>
</feature>
<keyword evidence="10" id="KW-1185">Reference proteome</keyword>
<keyword evidence="4 7" id="KW-0560">Oxidoreductase</keyword>
<dbReference type="InterPro" id="IPR001613">
    <property type="entry name" value="Flavin_amine_oxidase"/>
</dbReference>
<comment type="similarity">
    <text evidence="3 7">Belongs to the flavin monoamine oxidase family.</text>
</comment>
<comment type="catalytic activity">
    <reaction evidence="5">
        <text>a secondary aliphatic amine + O2 + H2O = a primary amine + an aldehyde + H2O2</text>
        <dbReference type="Rhea" id="RHEA:26414"/>
        <dbReference type="ChEBI" id="CHEBI:15377"/>
        <dbReference type="ChEBI" id="CHEBI:15379"/>
        <dbReference type="ChEBI" id="CHEBI:16240"/>
        <dbReference type="ChEBI" id="CHEBI:17478"/>
        <dbReference type="ChEBI" id="CHEBI:58855"/>
        <dbReference type="ChEBI" id="CHEBI:65296"/>
        <dbReference type="EC" id="1.4.3.4"/>
    </reaction>
</comment>
<comment type="subcellular location">
    <subcellularLocation>
        <location evidence="2">Mitochondrion outer membrane</location>
        <topology evidence="2">Single-pass type IV membrane protein</topology>
        <orientation evidence="2">Cytoplasmic side</orientation>
    </subcellularLocation>
</comment>
<evidence type="ECO:0000313" key="10">
    <source>
        <dbReference type="Proteomes" id="UP000594262"/>
    </source>
</evidence>
<dbReference type="SUPFAM" id="SSF51905">
    <property type="entry name" value="FAD/NAD(P)-binding domain"/>
    <property type="match status" value="1"/>
</dbReference>
<feature type="binding site" evidence="6">
    <location>
        <position position="375"/>
    </location>
    <ligand>
        <name>substrate</name>
    </ligand>
</feature>
<evidence type="ECO:0000256" key="7">
    <source>
        <dbReference type="RuleBase" id="RU362067"/>
    </source>
</evidence>
<dbReference type="GO" id="GO:0008131">
    <property type="term" value="F:primary methylamine oxidase activity"/>
    <property type="evidence" value="ECO:0007669"/>
    <property type="project" value="UniProtKB-ARBA"/>
</dbReference>
<dbReference type="Proteomes" id="UP000594262">
    <property type="component" value="Unplaced"/>
</dbReference>
<evidence type="ECO:0000256" key="3">
    <source>
        <dbReference type="ARBA" id="ARBA00005995"/>
    </source>
</evidence>
<dbReference type="OrthoDB" id="7777654at2759"/>
<evidence type="ECO:0000256" key="5">
    <source>
        <dbReference type="ARBA" id="ARBA00048448"/>
    </source>
</evidence>
<feature type="binding site" evidence="6">
    <location>
        <position position="26"/>
    </location>
    <ligand>
        <name>FAD</name>
        <dbReference type="ChEBI" id="CHEBI:57692"/>
    </ligand>
</feature>
<dbReference type="Gene3D" id="3.50.50.60">
    <property type="entry name" value="FAD/NAD(P)-binding domain"/>
    <property type="match status" value="1"/>
</dbReference>
<comment type="cofactor">
    <cofactor evidence="1 7">
        <name>FAD</name>
        <dbReference type="ChEBI" id="CHEBI:57692"/>
    </cofactor>
</comment>
<sequence length="455" mass="51701">FQRKKKKILNEKTKMLDVVIVGGGASGLACCHRLLKHDPTLNIKILEAKDRLGGRIFAKDLKVADGTESYDLGGQWIGRSQIHAIRLLKEFDLSLYDQNYDGSTVNILDKGTTFYTSSPLSLAFQSVYFAYDMIQGMKKIDEYSQEISIEEPLSHPRAKEWDNLPMSHAKQYLFKHQWSRKLLDIAFITMFGFDLNQASFLYVLLYAKCAGGMTVLIDDRFPGNAQESKVKGGMFKLIEKLKGAVGEEKILLNRRVTSIHNHVIDDQNGFCSIRTENTEEFQCKYVVMAVPPHLISNIKMTPELPTEHKRLLQFSNVGCLMKCIATYKRKFWQENGLSGMSLHWPYYAEERSIEHPVSITYDATSCNGKPALVGFIGGSLIQKMRHLTEDKIKRAIINSFVLFFGDEAKEYIDIAFQDWSKVEDNGGCPVTFTTPGAVSKYGDVCLRQPHLRRLH</sequence>
<reference evidence="9" key="1">
    <citation type="submission" date="2021-01" db="UniProtKB">
        <authorList>
            <consortium name="EnsemblMetazoa"/>
        </authorList>
    </citation>
    <scope>IDENTIFICATION</scope>
</reference>
<keyword evidence="7" id="KW-0274">FAD</keyword>
<dbReference type="InterPro" id="IPR002937">
    <property type="entry name" value="Amino_oxidase"/>
</dbReference>
<evidence type="ECO:0000259" key="8">
    <source>
        <dbReference type="Pfam" id="PF01593"/>
    </source>
</evidence>
<dbReference type="PANTHER" id="PTHR43563:SF14">
    <property type="entry name" value="AMINE OXIDASE"/>
    <property type="match status" value="1"/>
</dbReference>
<dbReference type="Pfam" id="PF01593">
    <property type="entry name" value="Amino_oxidase"/>
    <property type="match status" value="1"/>
</dbReference>
<feature type="domain" description="Amine oxidase" evidence="8">
    <location>
        <begin position="26"/>
        <end position="423"/>
    </location>
</feature>
<feature type="binding site" evidence="6">
    <location>
        <position position="256"/>
    </location>
    <ligand>
        <name>FAD</name>
        <dbReference type="ChEBI" id="CHEBI:57692"/>
    </ligand>
</feature>
<dbReference type="GO" id="GO:0097621">
    <property type="term" value="F:monoamine oxidase activity"/>
    <property type="evidence" value="ECO:0007669"/>
    <property type="project" value="UniProtKB-EC"/>
</dbReference>
<evidence type="ECO:0000256" key="6">
    <source>
        <dbReference type="PIRSR" id="PIRSR601613-1"/>
    </source>
</evidence>
<dbReference type="InterPro" id="IPR050703">
    <property type="entry name" value="Flavin_MAO"/>
</dbReference>
<dbReference type="InterPro" id="IPR036188">
    <property type="entry name" value="FAD/NAD-bd_sf"/>
</dbReference>
<protein>
    <recommendedName>
        <fullName evidence="7">Amine oxidase</fullName>
        <ecNumber evidence="7">1.4.3.-</ecNumber>
    </recommendedName>
</protein>
<evidence type="ECO:0000256" key="1">
    <source>
        <dbReference type="ARBA" id="ARBA00001974"/>
    </source>
</evidence>
<proteinExistence type="inferred from homology"/>
<evidence type="ECO:0000256" key="2">
    <source>
        <dbReference type="ARBA" id="ARBA00004362"/>
    </source>
</evidence>
<dbReference type="GO" id="GO:0005741">
    <property type="term" value="C:mitochondrial outer membrane"/>
    <property type="evidence" value="ECO:0007669"/>
    <property type="project" value="UniProtKB-SubCell"/>
</dbReference>
<dbReference type="EnsemblMetazoa" id="CLYHEMT015500.2">
    <property type="protein sequence ID" value="CLYHEMP015500.2"/>
    <property type="gene ID" value="CLYHEMG015500"/>
</dbReference>
<evidence type="ECO:0000313" key="9">
    <source>
        <dbReference type="EnsemblMetazoa" id="CLYHEMP015500.2"/>
    </source>
</evidence>
<name>A0A7M5WZR6_9CNID</name>
<keyword evidence="7" id="KW-0285">Flavoprotein</keyword>
<organism evidence="9 10">
    <name type="scientific">Clytia hemisphaerica</name>
    <dbReference type="NCBI Taxonomy" id="252671"/>
    <lineage>
        <taxon>Eukaryota</taxon>
        <taxon>Metazoa</taxon>
        <taxon>Cnidaria</taxon>
        <taxon>Hydrozoa</taxon>
        <taxon>Hydroidolina</taxon>
        <taxon>Leptothecata</taxon>
        <taxon>Obeliida</taxon>
        <taxon>Clytiidae</taxon>
        <taxon>Clytia</taxon>
    </lineage>
</organism>
<accession>A0A7M5WZR6</accession>
<dbReference type="Gene3D" id="3.90.660.10">
    <property type="match status" value="1"/>
</dbReference>
<dbReference type="AlphaFoldDB" id="A0A7M5WZR6"/>
<dbReference type="EC" id="1.4.3.-" evidence="7"/>
<dbReference type="PANTHER" id="PTHR43563">
    <property type="entry name" value="AMINE OXIDASE"/>
    <property type="match status" value="1"/>
</dbReference>
<dbReference type="PRINTS" id="PR00757">
    <property type="entry name" value="AMINEOXDASEF"/>
</dbReference>
<dbReference type="SUPFAM" id="SSF54373">
    <property type="entry name" value="FAD-linked reductases, C-terminal domain"/>
    <property type="match status" value="1"/>
</dbReference>
<dbReference type="Gene3D" id="1.10.405.10">
    <property type="entry name" value="Guanine Nucleotide Dissociation Inhibitor, domain 1"/>
    <property type="match status" value="1"/>
</dbReference>